<dbReference type="InterPro" id="IPR036590">
    <property type="entry name" value="SRAP-like"/>
</dbReference>
<evidence type="ECO:0000313" key="2">
    <source>
        <dbReference type="Proteomes" id="UP001317629"/>
    </source>
</evidence>
<keyword evidence="1" id="KW-0614">Plasmid</keyword>
<accession>A0ABM8EEQ4</accession>
<sequence>MPVILDWCDAGAWMHGDYPPALLHPPPEDALREWVVSTRVNRAGAGDDDPALIEAVEPA</sequence>
<evidence type="ECO:0000313" key="1">
    <source>
        <dbReference type="EMBL" id="BDV36521.1"/>
    </source>
</evidence>
<reference evidence="1 2" key="1">
    <citation type="journal article" date="2023" name="Int. J. Syst. Evol. Microbiol.">
        <title>Methylocystis iwaonis sp. nov., a type II methane-oxidizing bacterium from surface soil of a rice paddy field in Japan, and emended description of the genus Methylocystis (ex Whittenbury et al. 1970) Bowman et al. 1993.</title>
        <authorList>
            <person name="Kaise H."/>
            <person name="Sawadogo J.B."/>
            <person name="Alam M.S."/>
            <person name="Ueno C."/>
            <person name="Dianou D."/>
            <person name="Shinjo R."/>
            <person name="Asakawa S."/>
        </authorList>
    </citation>
    <scope>NUCLEOTIDE SEQUENCE [LARGE SCALE GENOMIC DNA]</scope>
    <source>
        <strain evidence="1 2">SS37A-Re</strain>
    </source>
</reference>
<organism evidence="1 2">
    <name type="scientific">Methylocystis iwaonis</name>
    <dbReference type="NCBI Taxonomy" id="2885079"/>
    <lineage>
        <taxon>Bacteria</taxon>
        <taxon>Pseudomonadati</taxon>
        <taxon>Pseudomonadota</taxon>
        <taxon>Alphaproteobacteria</taxon>
        <taxon>Hyphomicrobiales</taxon>
        <taxon>Methylocystaceae</taxon>
        <taxon>Methylocystis</taxon>
    </lineage>
</organism>
<proteinExistence type="predicted"/>
<dbReference type="SUPFAM" id="SSF143081">
    <property type="entry name" value="BB1717-like"/>
    <property type="match status" value="1"/>
</dbReference>
<gene>
    <name evidence="1" type="ORF">SS37A_40510</name>
</gene>
<name>A0ABM8EEQ4_9HYPH</name>
<dbReference type="EMBL" id="AP027144">
    <property type="protein sequence ID" value="BDV36521.1"/>
    <property type="molecule type" value="Genomic_DNA"/>
</dbReference>
<geneLocation type="plasmid" evidence="1 2">
    <name>pSS37A-Re-2</name>
</geneLocation>
<keyword evidence="2" id="KW-1185">Reference proteome</keyword>
<dbReference type="Proteomes" id="UP001317629">
    <property type="component" value="Plasmid pSS37A-Re-2"/>
</dbReference>
<protein>
    <submittedName>
        <fullName evidence="1">Uncharacterized protein</fullName>
    </submittedName>
</protein>
<dbReference type="Gene3D" id="3.90.1680.10">
    <property type="entry name" value="SOS response associated peptidase-like"/>
    <property type="match status" value="1"/>
</dbReference>